<organism evidence="10 11">
    <name type="scientific">Lederbergia ruris</name>
    <dbReference type="NCBI Taxonomy" id="217495"/>
    <lineage>
        <taxon>Bacteria</taxon>
        <taxon>Bacillati</taxon>
        <taxon>Bacillota</taxon>
        <taxon>Bacilli</taxon>
        <taxon>Bacillales</taxon>
        <taxon>Bacillaceae</taxon>
        <taxon>Lederbergia</taxon>
    </lineage>
</organism>
<dbReference type="SUPFAM" id="SSF53597">
    <property type="entry name" value="Dihydrofolate reductase-like"/>
    <property type="match status" value="1"/>
</dbReference>
<evidence type="ECO:0000256" key="2">
    <source>
        <dbReference type="ARBA" id="ARBA00009539"/>
    </source>
</evidence>
<name>A0ABQ4KF19_9BACI</name>
<dbReference type="PRINTS" id="PR00070">
    <property type="entry name" value="DHFR"/>
</dbReference>
<dbReference type="EMBL" id="BORB01000005">
    <property type="protein sequence ID" value="GIN56568.1"/>
    <property type="molecule type" value="Genomic_DNA"/>
</dbReference>
<sequence length="161" mass="19078">MISFLWAEDENRLIGKDNQLPWRLPADLKYFKETTMGHPIVMGRKTYESIGKPLPGRTNIVLTRNPSFKVDGCEVLHSKADFLSWAKKTDEEIFVIGGAEIYRLFIDEVDQLYVTKIFEQFEGDEYFPKINWENWQLVSKKPGIKDEKNPYDYEFRKYVRK</sequence>
<comment type="pathway">
    <text evidence="1 7">Cofactor biosynthesis; tetrahydrofolate biosynthesis; 5,6,7,8-tetrahydrofolate from 7,8-dihydrofolate: step 1/1.</text>
</comment>
<dbReference type="InterPro" id="IPR024072">
    <property type="entry name" value="DHFR-like_dom_sf"/>
</dbReference>
<accession>A0ABQ4KF19</accession>
<keyword evidence="11" id="KW-1185">Reference proteome</keyword>
<dbReference type="EC" id="1.5.1.3" evidence="3 7"/>
<dbReference type="InterPro" id="IPR012259">
    <property type="entry name" value="DHFR"/>
</dbReference>
<dbReference type="InterPro" id="IPR001796">
    <property type="entry name" value="DHFR_dom"/>
</dbReference>
<evidence type="ECO:0000256" key="4">
    <source>
        <dbReference type="ARBA" id="ARBA00022563"/>
    </source>
</evidence>
<dbReference type="PANTHER" id="PTHR48069">
    <property type="entry name" value="DIHYDROFOLATE REDUCTASE"/>
    <property type="match status" value="1"/>
</dbReference>
<dbReference type="Pfam" id="PF00186">
    <property type="entry name" value="DHFR_1"/>
    <property type="match status" value="1"/>
</dbReference>
<evidence type="ECO:0000256" key="3">
    <source>
        <dbReference type="ARBA" id="ARBA00012856"/>
    </source>
</evidence>
<protein>
    <recommendedName>
        <fullName evidence="3 7">Dihydrofolate reductase</fullName>
        <ecNumber evidence="3 7">1.5.1.3</ecNumber>
    </recommendedName>
</protein>
<evidence type="ECO:0000313" key="11">
    <source>
        <dbReference type="Proteomes" id="UP000679950"/>
    </source>
</evidence>
<evidence type="ECO:0000256" key="5">
    <source>
        <dbReference type="ARBA" id="ARBA00022857"/>
    </source>
</evidence>
<evidence type="ECO:0000313" key="10">
    <source>
        <dbReference type="EMBL" id="GIN56568.1"/>
    </source>
</evidence>
<gene>
    <name evidence="10" type="ORF">J8TS2_08870</name>
</gene>
<proteinExistence type="inferred from homology"/>
<feature type="domain" description="DHFR" evidence="9">
    <location>
        <begin position="1"/>
        <end position="160"/>
    </location>
</feature>
<evidence type="ECO:0000256" key="7">
    <source>
        <dbReference type="PIRNR" id="PIRNR000194"/>
    </source>
</evidence>
<comment type="similarity">
    <text evidence="2 7 8">Belongs to the dihydrofolate reductase family.</text>
</comment>
<keyword evidence="4 7" id="KW-0554">One-carbon metabolism</keyword>
<evidence type="ECO:0000256" key="8">
    <source>
        <dbReference type="RuleBase" id="RU004474"/>
    </source>
</evidence>
<dbReference type="Proteomes" id="UP000679950">
    <property type="component" value="Unassembled WGS sequence"/>
</dbReference>
<dbReference type="PROSITE" id="PS00075">
    <property type="entry name" value="DHFR_1"/>
    <property type="match status" value="1"/>
</dbReference>
<keyword evidence="6 7" id="KW-0560">Oxidoreductase</keyword>
<comment type="function">
    <text evidence="7">Key enzyme in folate metabolism. Catalyzes an essential reaction for de novo glycine and purine synthesis, and for DNA precursor synthesis.</text>
</comment>
<evidence type="ECO:0000256" key="1">
    <source>
        <dbReference type="ARBA" id="ARBA00004903"/>
    </source>
</evidence>
<dbReference type="PANTHER" id="PTHR48069:SF3">
    <property type="entry name" value="DIHYDROFOLATE REDUCTASE"/>
    <property type="match status" value="1"/>
</dbReference>
<dbReference type="Gene3D" id="3.40.430.10">
    <property type="entry name" value="Dihydrofolate Reductase, subunit A"/>
    <property type="match status" value="1"/>
</dbReference>
<dbReference type="InterPro" id="IPR017925">
    <property type="entry name" value="DHFR_CS"/>
</dbReference>
<dbReference type="PIRSF" id="PIRSF000194">
    <property type="entry name" value="DHFR"/>
    <property type="match status" value="1"/>
</dbReference>
<dbReference type="CDD" id="cd00209">
    <property type="entry name" value="DHFR"/>
    <property type="match status" value="1"/>
</dbReference>
<evidence type="ECO:0000256" key="6">
    <source>
        <dbReference type="ARBA" id="ARBA00023002"/>
    </source>
</evidence>
<reference evidence="10 11" key="1">
    <citation type="submission" date="2021-03" db="EMBL/GenBank/DDBJ databases">
        <title>Antimicrobial resistance genes in bacteria isolated from Japanese honey, and their potential for conferring macrolide and lincosamide resistance in the American foulbrood pathogen Paenibacillus larvae.</title>
        <authorList>
            <person name="Okamoto M."/>
            <person name="Kumagai M."/>
            <person name="Kanamori H."/>
            <person name="Takamatsu D."/>
        </authorList>
    </citation>
    <scope>NUCLEOTIDE SEQUENCE [LARGE SCALE GENOMIC DNA]</scope>
    <source>
        <strain evidence="10 11">J8TS2</strain>
    </source>
</reference>
<comment type="caution">
    <text evidence="10">The sequence shown here is derived from an EMBL/GenBank/DDBJ whole genome shotgun (WGS) entry which is preliminary data.</text>
</comment>
<dbReference type="PROSITE" id="PS51330">
    <property type="entry name" value="DHFR_2"/>
    <property type="match status" value="1"/>
</dbReference>
<dbReference type="RefSeq" id="WP_158322371.1">
    <property type="nucleotide sequence ID" value="NZ_BORB01000005.1"/>
</dbReference>
<evidence type="ECO:0000259" key="9">
    <source>
        <dbReference type="PROSITE" id="PS51330"/>
    </source>
</evidence>
<comment type="catalytic activity">
    <reaction evidence="7">
        <text>(6S)-5,6,7,8-tetrahydrofolate + NADP(+) = 7,8-dihydrofolate + NADPH + H(+)</text>
        <dbReference type="Rhea" id="RHEA:15009"/>
        <dbReference type="ChEBI" id="CHEBI:15378"/>
        <dbReference type="ChEBI" id="CHEBI:57451"/>
        <dbReference type="ChEBI" id="CHEBI:57453"/>
        <dbReference type="ChEBI" id="CHEBI:57783"/>
        <dbReference type="ChEBI" id="CHEBI:58349"/>
        <dbReference type="EC" id="1.5.1.3"/>
    </reaction>
</comment>
<keyword evidence="5 7" id="KW-0521">NADP</keyword>